<sequence>MMFNKLIVPILLQKIKKKADRYTIHHTRIHLTGFPDFLSVDKHFQFLIIDDFSLDNTHFSFVNKHLSLPPELQAGWSNLVFPPSHFSSD</sequence>
<proteinExistence type="predicted"/>
<protein>
    <submittedName>
        <fullName evidence="1">Uncharacterized protein</fullName>
    </submittedName>
</protein>
<organism evidence="1 2">
    <name type="scientific">Engystomops pustulosus</name>
    <name type="common">Tungara frog</name>
    <name type="synonym">Physalaemus pustulosus</name>
    <dbReference type="NCBI Taxonomy" id="76066"/>
    <lineage>
        <taxon>Eukaryota</taxon>
        <taxon>Metazoa</taxon>
        <taxon>Chordata</taxon>
        <taxon>Craniata</taxon>
        <taxon>Vertebrata</taxon>
        <taxon>Euteleostomi</taxon>
        <taxon>Amphibia</taxon>
        <taxon>Batrachia</taxon>
        <taxon>Anura</taxon>
        <taxon>Neobatrachia</taxon>
        <taxon>Hyloidea</taxon>
        <taxon>Leptodactylidae</taxon>
        <taxon>Leiuperinae</taxon>
        <taxon>Engystomops</taxon>
    </lineage>
</organism>
<dbReference type="Proteomes" id="UP000824782">
    <property type="component" value="Unassembled WGS sequence"/>
</dbReference>
<evidence type="ECO:0000313" key="1">
    <source>
        <dbReference type="EMBL" id="KAG8542717.1"/>
    </source>
</evidence>
<comment type="caution">
    <text evidence="1">The sequence shown here is derived from an EMBL/GenBank/DDBJ whole genome shotgun (WGS) entry which is preliminary data.</text>
</comment>
<dbReference type="AlphaFoldDB" id="A0AAV6Z5Y0"/>
<gene>
    <name evidence="1" type="ORF">GDO81_026224</name>
</gene>
<accession>A0AAV6Z5Y0</accession>
<keyword evidence="2" id="KW-1185">Reference proteome</keyword>
<name>A0AAV6Z5Y0_ENGPU</name>
<reference evidence="1" key="1">
    <citation type="thesis" date="2020" institute="ProQuest LLC" country="789 East Eisenhower Parkway, Ann Arbor, MI, USA">
        <title>Comparative Genomics and Chromosome Evolution.</title>
        <authorList>
            <person name="Mudd A.B."/>
        </authorList>
    </citation>
    <scope>NUCLEOTIDE SEQUENCE</scope>
    <source>
        <strain evidence="1">237g6f4</strain>
        <tissue evidence="1">Blood</tissue>
    </source>
</reference>
<evidence type="ECO:0000313" key="2">
    <source>
        <dbReference type="Proteomes" id="UP000824782"/>
    </source>
</evidence>
<dbReference type="EMBL" id="WNYA01004541">
    <property type="protein sequence ID" value="KAG8542717.1"/>
    <property type="molecule type" value="Genomic_DNA"/>
</dbReference>